<evidence type="ECO:0000313" key="1">
    <source>
        <dbReference type="EMBL" id="CEK78901.1"/>
    </source>
</evidence>
<dbReference type="EMBL" id="HACG01032037">
    <property type="protein sequence ID" value="CEK78902.1"/>
    <property type="molecule type" value="Transcribed_RNA"/>
</dbReference>
<organism evidence="2">
    <name type="scientific">Arion vulgaris</name>
    <dbReference type="NCBI Taxonomy" id="1028688"/>
    <lineage>
        <taxon>Eukaryota</taxon>
        <taxon>Metazoa</taxon>
        <taxon>Spiralia</taxon>
        <taxon>Lophotrochozoa</taxon>
        <taxon>Mollusca</taxon>
        <taxon>Gastropoda</taxon>
        <taxon>Heterobranchia</taxon>
        <taxon>Euthyneura</taxon>
        <taxon>Panpulmonata</taxon>
        <taxon>Eupulmonata</taxon>
        <taxon>Stylommatophora</taxon>
        <taxon>Helicina</taxon>
        <taxon>Arionoidea</taxon>
        <taxon>Arionidae</taxon>
        <taxon>Arion</taxon>
    </lineage>
</organism>
<proteinExistence type="predicted"/>
<sequence length="69" mass="8253">MIFISFSYIIYINTHTPTRCVRDVLDELSVTVIDNRHLTRVRRHLELLSLKLKFRQLNDDDGYDDNNDD</sequence>
<reference evidence="2" key="1">
    <citation type="submission" date="2014-12" db="EMBL/GenBank/DDBJ databases">
        <title>Insight into the proteome of Arion vulgaris.</title>
        <authorList>
            <person name="Aradska J."/>
            <person name="Bulat T."/>
            <person name="Smidak R."/>
            <person name="Sarate P."/>
            <person name="Gangsoo J."/>
            <person name="Sialana F."/>
            <person name="Bilban M."/>
            <person name="Lubec G."/>
        </authorList>
    </citation>
    <scope>NUCLEOTIDE SEQUENCE</scope>
    <source>
        <tissue evidence="2">Skin</tissue>
    </source>
</reference>
<protein>
    <submittedName>
        <fullName evidence="2">Uncharacterized protein</fullName>
    </submittedName>
</protein>
<name>A0A0B7AE60_9EUPU</name>
<gene>
    <name evidence="2" type="primary">ORF112484</name>
    <name evidence="1" type="synonym">ORF112483</name>
</gene>
<dbReference type="AlphaFoldDB" id="A0A0B7AE60"/>
<evidence type="ECO:0000313" key="2">
    <source>
        <dbReference type="EMBL" id="CEK78902.1"/>
    </source>
</evidence>
<accession>A0A0B7AE60</accession>
<dbReference type="EMBL" id="HACG01032036">
    <property type="protein sequence ID" value="CEK78901.1"/>
    <property type="molecule type" value="Transcribed_RNA"/>
</dbReference>